<dbReference type="Pfam" id="PF03781">
    <property type="entry name" value="FGE-sulfatase"/>
    <property type="match status" value="1"/>
</dbReference>
<proteinExistence type="predicted"/>
<dbReference type="Proteomes" id="UP001180754">
    <property type="component" value="Unassembled WGS sequence"/>
</dbReference>
<dbReference type="InterPro" id="IPR042095">
    <property type="entry name" value="SUMF_sf"/>
</dbReference>
<comment type="caution">
    <text evidence="2">The sequence shown here is derived from an EMBL/GenBank/DDBJ whole genome shotgun (WGS) entry which is preliminary data.</text>
</comment>
<accession>A0ABU2XUU3</accession>
<dbReference type="EMBL" id="JAVRFD010000036">
    <property type="protein sequence ID" value="MDT0549694.1"/>
    <property type="molecule type" value="Genomic_DNA"/>
</dbReference>
<evidence type="ECO:0000259" key="1">
    <source>
        <dbReference type="Pfam" id="PF03781"/>
    </source>
</evidence>
<reference evidence="2" key="1">
    <citation type="submission" date="2024-05" db="EMBL/GenBank/DDBJ databases">
        <title>30 novel species of actinomycetes from the DSMZ collection.</title>
        <authorList>
            <person name="Nouioui I."/>
        </authorList>
    </citation>
    <scope>NUCLEOTIDE SEQUENCE</scope>
    <source>
        <strain evidence="2">DSM 41529</strain>
    </source>
</reference>
<dbReference type="SUPFAM" id="SSF56436">
    <property type="entry name" value="C-type lectin-like"/>
    <property type="match status" value="1"/>
</dbReference>
<protein>
    <submittedName>
        <fullName evidence="2">SUMF1/EgtB/PvdO family nonheme iron enzyme</fullName>
    </submittedName>
</protein>
<feature type="domain" description="Sulfatase-modifying factor enzyme-like" evidence="1">
    <location>
        <begin position="89"/>
        <end position="380"/>
    </location>
</feature>
<dbReference type="InterPro" id="IPR051043">
    <property type="entry name" value="Sulfatase_Mod_Factor_Kinase"/>
</dbReference>
<dbReference type="PANTHER" id="PTHR23150">
    <property type="entry name" value="SULFATASE MODIFYING FACTOR 1, 2"/>
    <property type="match status" value="1"/>
</dbReference>
<dbReference type="RefSeq" id="WP_311730260.1">
    <property type="nucleotide sequence ID" value="NZ_JAVRFD010000036.1"/>
</dbReference>
<name>A0ABU2XUU3_9ACTN</name>
<sequence length="391" mass="43298">MGASFDTRAAYGTGSAYDWLRTDHTTTGSAQDLLRLARELEDRGDLRTAATAYDRACMVAPADPGIAEARGDLLERMAVEEHGIVFRYIPAGSFVMGSAGGDLDERPVHSVRVDDYWLSETPVSWSAYCDLMGWEPPPTGMPQEEAGGSGSGDPGWFLYEANKIRLQYCEDATVRATDWHAHAPAHKWVSGSGEPVDSRTLFGTPRRDDPRRPWAYDRKPMVGVSWQEAEELCERLSTDAVRYGLPTEAEWERAAGGGLAGRRYPWGDEPPTPERCDADRFDEFSILPMRRLPPNDYGLYAMSGGVWEWTADWYDAQYYRDSPGANPTGPATGRERVLRGGSWADCAEAVTVTFRMSRDADTWRAGGWGAHMTPNIGFRLCRKGAAPAPRP</sequence>
<evidence type="ECO:0000313" key="2">
    <source>
        <dbReference type="EMBL" id="MDT0549694.1"/>
    </source>
</evidence>
<dbReference type="InterPro" id="IPR005532">
    <property type="entry name" value="SUMF_dom"/>
</dbReference>
<organism evidence="2 3">
    <name type="scientific">Streptomyces lonegramiae</name>
    <dbReference type="NCBI Taxonomy" id="3075524"/>
    <lineage>
        <taxon>Bacteria</taxon>
        <taxon>Bacillati</taxon>
        <taxon>Actinomycetota</taxon>
        <taxon>Actinomycetes</taxon>
        <taxon>Kitasatosporales</taxon>
        <taxon>Streptomycetaceae</taxon>
        <taxon>Streptomyces</taxon>
    </lineage>
</organism>
<dbReference type="InterPro" id="IPR016187">
    <property type="entry name" value="CTDL_fold"/>
</dbReference>
<dbReference type="PANTHER" id="PTHR23150:SF19">
    <property type="entry name" value="FORMYLGLYCINE-GENERATING ENZYME"/>
    <property type="match status" value="1"/>
</dbReference>
<gene>
    <name evidence="2" type="ORF">RND15_44665</name>
</gene>
<dbReference type="Gene3D" id="3.90.1580.10">
    <property type="entry name" value="paralog of FGE (formylglycine-generating enzyme)"/>
    <property type="match status" value="1"/>
</dbReference>
<keyword evidence="3" id="KW-1185">Reference proteome</keyword>
<evidence type="ECO:0000313" key="3">
    <source>
        <dbReference type="Proteomes" id="UP001180754"/>
    </source>
</evidence>